<gene>
    <name evidence="1" type="ORF">EEL30_19865</name>
</gene>
<accession>A0A518VBJ3</accession>
<sequence>MSVSKQLERLVIPSGLTEEREKKLKKIKEDLRLHYSLKSIAMWNIKNYAINQNEKDLQDFMTSSSLAQDSITRVNIELPMLEKEMGIVKVDE</sequence>
<dbReference type="EMBL" id="CP033464">
    <property type="protein sequence ID" value="QDX94339.1"/>
    <property type="molecule type" value="Genomic_DNA"/>
</dbReference>
<evidence type="ECO:0000313" key="2">
    <source>
        <dbReference type="Proteomes" id="UP000319432"/>
    </source>
</evidence>
<evidence type="ECO:0000313" key="1">
    <source>
        <dbReference type="EMBL" id="QDX94339.1"/>
    </source>
</evidence>
<keyword evidence="2" id="KW-1185">Reference proteome</keyword>
<organism evidence="1 2">
    <name type="scientific">Brevibacillus laterosporus</name>
    <name type="common">Bacillus laterosporus</name>
    <dbReference type="NCBI Taxonomy" id="1465"/>
    <lineage>
        <taxon>Bacteria</taxon>
        <taxon>Bacillati</taxon>
        <taxon>Bacillota</taxon>
        <taxon>Bacilli</taxon>
        <taxon>Bacillales</taxon>
        <taxon>Paenibacillaceae</taxon>
        <taxon>Brevibacillus</taxon>
    </lineage>
</organism>
<protein>
    <submittedName>
        <fullName evidence="1">Uncharacterized protein</fullName>
    </submittedName>
</protein>
<name>A0A518VBJ3_BRELA</name>
<dbReference type="AlphaFoldDB" id="A0A518VBJ3"/>
<dbReference type="Proteomes" id="UP000319432">
    <property type="component" value="Chromosome"/>
</dbReference>
<reference evidence="1 2" key="1">
    <citation type="submission" date="2018-11" db="EMBL/GenBank/DDBJ databases">
        <title>Phylogenetic determinants of toxin gene distribution in genomes of Brevibacillus laterosporus.</title>
        <authorList>
            <person name="Glare T.R."/>
            <person name="Durrant A."/>
            <person name="Berry C."/>
            <person name="Palma L."/>
            <person name="Ormskirk M."/>
            <person name="Cox M.O."/>
        </authorList>
    </citation>
    <scope>NUCLEOTIDE SEQUENCE [LARGE SCALE GENOMIC DNA]</scope>
    <source>
        <strain evidence="1 2">1821L</strain>
    </source>
</reference>
<proteinExistence type="predicted"/>